<dbReference type="Pfam" id="PF00233">
    <property type="entry name" value="PDEase_I"/>
    <property type="match status" value="1"/>
</dbReference>
<evidence type="ECO:0000313" key="4">
    <source>
        <dbReference type="EMBL" id="CAG7729290.1"/>
    </source>
</evidence>
<accession>A0A8J2P2A4</accession>
<feature type="region of interest" description="Disordered" evidence="2">
    <location>
        <begin position="506"/>
        <end position="571"/>
    </location>
</feature>
<dbReference type="EC" id="3.1.4.-" evidence="1"/>
<dbReference type="SMART" id="SM00471">
    <property type="entry name" value="HDc"/>
    <property type="match status" value="1"/>
</dbReference>
<dbReference type="InterPro" id="IPR013706">
    <property type="entry name" value="PDE1_N"/>
</dbReference>
<comment type="similarity">
    <text evidence="1">Belongs to the cyclic nucleotide phosphodiesterase family.</text>
</comment>
<comment type="caution">
    <text evidence="4">The sequence shown here is derived from an EMBL/GenBank/DDBJ whole genome shotgun (WGS) entry which is preliminary data.</text>
</comment>
<dbReference type="InterPro" id="IPR023174">
    <property type="entry name" value="PDEase_CS"/>
</dbReference>
<dbReference type="EMBL" id="CAJVCH010176107">
    <property type="protein sequence ID" value="CAG7729290.1"/>
    <property type="molecule type" value="Genomic_DNA"/>
</dbReference>
<dbReference type="AlphaFoldDB" id="A0A8J2P2A4"/>
<name>A0A8J2P2A4_9HEXA</name>
<protein>
    <recommendedName>
        <fullName evidence="1">Phosphodiesterase</fullName>
        <ecNumber evidence="1">3.1.4.-</ecNumber>
    </recommendedName>
</protein>
<dbReference type="PANTHER" id="PTHR11347">
    <property type="entry name" value="CYCLIC NUCLEOTIDE PHOSPHODIESTERASE"/>
    <property type="match status" value="1"/>
</dbReference>
<dbReference type="PROSITE" id="PS00126">
    <property type="entry name" value="PDEASE_I_1"/>
    <property type="match status" value="1"/>
</dbReference>
<dbReference type="GO" id="GO:0007165">
    <property type="term" value="P:signal transduction"/>
    <property type="evidence" value="ECO:0007669"/>
    <property type="project" value="InterPro"/>
</dbReference>
<keyword evidence="1" id="KW-0479">Metal-binding</keyword>
<feature type="region of interest" description="Disordered" evidence="2">
    <location>
        <begin position="99"/>
        <end position="141"/>
    </location>
</feature>
<dbReference type="PROSITE" id="PS51845">
    <property type="entry name" value="PDEASE_I_2"/>
    <property type="match status" value="1"/>
</dbReference>
<feature type="compositionally biased region" description="Polar residues" evidence="2">
    <location>
        <begin position="506"/>
        <end position="535"/>
    </location>
</feature>
<dbReference type="InterPro" id="IPR002073">
    <property type="entry name" value="PDEase_catalytic_dom"/>
</dbReference>
<evidence type="ECO:0000259" key="3">
    <source>
        <dbReference type="PROSITE" id="PS51845"/>
    </source>
</evidence>
<dbReference type="Proteomes" id="UP000708208">
    <property type="component" value="Unassembled WGS sequence"/>
</dbReference>
<evidence type="ECO:0000313" key="5">
    <source>
        <dbReference type="Proteomes" id="UP000708208"/>
    </source>
</evidence>
<evidence type="ECO:0000256" key="2">
    <source>
        <dbReference type="SAM" id="MobiDB-lite"/>
    </source>
</evidence>
<gene>
    <name evidence="4" type="ORF">AFUS01_LOCUS18017</name>
</gene>
<dbReference type="InterPro" id="IPR003607">
    <property type="entry name" value="HD/PDEase_dom"/>
</dbReference>
<keyword evidence="1" id="KW-0378">Hydrolase</keyword>
<sequence>MSHERIFRCQSATFEIDGATYQIVANEQEPTNGLKILRKKNIPVDLNSDLTTLSTSAVTQRLKLILDKLESGQQEEVSREVLRKNIQYAIELLQEGESANRALEDKENESDTQVEAISEPIDENTPPVRQGAESENELSEVDEEVIPEEVRQWLAATFTRNMPSKPKTEPRPRFRSVANAIRVGLFVDRFYRQLSSNSLQIPTEVAHILKEINNWHFDIFKLHEKSNNHSLKYVAKDLFSRYGVVQKFRIDLEKLDNFLAAVEYGYTKLKNPYHNDVHAADVTQTLHFFISSSGVAVKNVFTDLEIFSLLFAALIHDFEHTGRTNNFHVNVGTDLSLIYNDRSVLENHHVSAAFRLLREEDKNILGHLKPEEHREFRNLVIEMVLSTDMSSHFTQIKNVKAYLNGERHSHIHATTMAMSLMLHSADISHPGKPWKIHKKLADLIIEEFFLQGDEESRLGLPFSPLCDRNNVLVPESQISFIEFIVEPTLSILSDLMTFMVNGDNEGSWTSSGQTKDSSNPHGLKQQSSPINSNKHLVTRRAESDNSLKSDGKTAVNSRTSFPLQSGKPPHGPIVKPWVNHLLENKSKWRMISAGKDLIEFCENDEDEEAPEHDQ</sequence>
<feature type="domain" description="PDEase" evidence="3">
    <location>
        <begin position="197"/>
        <end position="595"/>
    </location>
</feature>
<dbReference type="GO" id="GO:0004114">
    <property type="term" value="F:3',5'-cyclic-nucleotide phosphodiesterase activity"/>
    <property type="evidence" value="ECO:0007669"/>
    <property type="project" value="InterPro"/>
</dbReference>
<keyword evidence="5" id="KW-1185">Reference proteome</keyword>
<organism evidence="4 5">
    <name type="scientific">Allacma fusca</name>
    <dbReference type="NCBI Taxonomy" id="39272"/>
    <lineage>
        <taxon>Eukaryota</taxon>
        <taxon>Metazoa</taxon>
        <taxon>Ecdysozoa</taxon>
        <taxon>Arthropoda</taxon>
        <taxon>Hexapoda</taxon>
        <taxon>Collembola</taxon>
        <taxon>Symphypleona</taxon>
        <taxon>Sminthuridae</taxon>
        <taxon>Allacma</taxon>
    </lineage>
</organism>
<reference evidence="4" key="1">
    <citation type="submission" date="2021-06" db="EMBL/GenBank/DDBJ databases">
        <authorList>
            <person name="Hodson N. C."/>
            <person name="Mongue J. A."/>
            <person name="Jaron S. K."/>
        </authorList>
    </citation>
    <scope>NUCLEOTIDE SEQUENCE</scope>
</reference>
<dbReference type="CDD" id="cd00077">
    <property type="entry name" value="HDc"/>
    <property type="match status" value="1"/>
</dbReference>
<dbReference type="OrthoDB" id="189220at2759"/>
<dbReference type="Pfam" id="PF08499">
    <property type="entry name" value="PDEase_I_N"/>
    <property type="match status" value="1"/>
</dbReference>
<evidence type="ECO:0000256" key="1">
    <source>
        <dbReference type="RuleBase" id="RU363067"/>
    </source>
</evidence>
<feature type="compositionally biased region" description="Basic and acidic residues" evidence="2">
    <location>
        <begin position="539"/>
        <end position="551"/>
    </location>
</feature>
<comment type="cofactor">
    <cofactor evidence="1">
        <name>a divalent metal cation</name>
        <dbReference type="ChEBI" id="CHEBI:60240"/>
    </cofactor>
    <text evidence="1">Binds 2 divalent metal cations per subunit. Site 1 may preferentially bind zinc ions, while site 2 has a preference for magnesium and/or manganese ions.</text>
</comment>
<proteinExistence type="inferred from homology"/>
<feature type="compositionally biased region" description="Polar residues" evidence="2">
    <location>
        <begin position="552"/>
        <end position="563"/>
    </location>
</feature>
<dbReference type="GO" id="GO:0046872">
    <property type="term" value="F:metal ion binding"/>
    <property type="evidence" value="ECO:0007669"/>
    <property type="project" value="UniProtKB-KW"/>
</dbReference>